<comment type="similarity">
    <text evidence="17">Belongs to the NnrD/CARKD family.</text>
</comment>
<feature type="binding site" evidence="18">
    <location>
        <position position="152"/>
    </location>
    <ligand>
        <name>K(+)</name>
        <dbReference type="ChEBI" id="CHEBI:29103"/>
    </ligand>
</feature>
<keyword evidence="22" id="KW-0808">Transferase</keyword>
<feature type="domain" description="YjeF C-terminal" evidence="20">
    <location>
        <begin position="208"/>
        <end position="464"/>
    </location>
</feature>
<comment type="similarity">
    <text evidence="4 19">In the C-terminal section; belongs to the NnrD/CARKD family.</text>
</comment>
<comment type="function">
    <text evidence="17">Catalyzes the dehydration of the S-form of NAD(P)HX at the expense of ADP, which is converted to AMP. Together with NAD(P)HX epimerase, which catalyzes the epimerization of the S- and R-forms, the enzyme allows the repair of both epimers of NAD(P)HX, a damaged form of NAD(P)H that is a result of enzymatic or heat-dependent hydration.</text>
</comment>
<dbReference type="HAMAP" id="MF_01966">
    <property type="entry name" value="NADHX_epimerase"/>
    <property type="match status" value="1"/>
</dbReference>
<evidence type="ECO:0000259" key="21">
    <source>
        <dbReference type="PROSITE" id="PS51385"/>
    </source>
</evidence>
<dbReference type="SUPFAM" id="SSF64153">
    <property type="entry name" value="YjeF N-terminal domain-like"/>
    <property type="match status" value="1"/>
</dbReference>
<evidence type="ECO:0000313" key="22">
    <source>
        <dbReference type="EMBL" id="SMP78975.1"/>
    </source>
</evidence>
<sequence length="465" mass="47475">MPHSDQILTAQQVRDAEQLLIEAGETVGSLMQTAGRGAAEWVWRLAARHRVTVLCGPGNNGGDGYVIAETLRERGGNVAVVVGGEPSTAACREARARYQGPVLDVGEAPHGEVLVDCLFGTGLTRPLSPQHAGALADLAALHPRRVAVDLPSGVQADSGMVLNDGLPAYDLTLALGAWKFAHFLMPAAARMGRLQRVGIGLAAVTGAATAIGRPVARAPAADAHKYKRGLLAVVSGAMPGAAVLASVGAQGAGAGYVKLFAESKRSVPMDVVVEQGPLTEVLTDDRNAAILVGPGLGRDASARERLAIALADPVPVVLDADALVLLGSRQLAERQAVTIATPHEGEFVALERAFGLDGVGTRPERARALALASGMIVVAKGPDTLIADPEGRLACASRASSWLSTAGTGDVLAGIIASRVASGVDAFEAACQGVWLHGEAARLCPPAFTAGQLAQAVPAALAACL</sequence>
<feature type="binding site" evidence="18">
    <location>
        <position position="149"/>
    </location>
    <ligand>
        <name>(6S)-NADPHX</name>
        <dbReference type="ChEBI" id="CHEBI:64076"/>
    </ligand>
</feature>
<evidence type="ECO:0000256" key="5">
    <source>
        <dbReference type="ARBA" id="ARBA00022723"/>
    </source>
</evidence>
<dbReference type="EC" id="5.1.99.6" evidence="19"/>
<dbReference type="Proteomes" id="UP001157910">
    <property type="component" value="Unassembled WGS sequence"/>
</dbReference>
<comment type="function">
    <text evidence="18">Catalyzes the epimerization of the S- and R-forms of NAD(P)HX, a damaged form of NAD(P)H that is a result of enzymatic or heat-dependent hydration. This is a prerequisite for the S-specific NAD(P)H-hydrate dehydratase to allow the repair of both epimers of NAD(P)HX.</text>
</comment>
<evidence type="ECO:0000256" key="3">
    <source>
        <dbReference type="ARBA" id="ARBA00006001"/>
    </source>
</evidence>
<dbReference type="InterPro" id="IPR029056">
    <property type="entry name" value="Ribokinase-like"/>
</dbReference>
<dbReference type="NCBIfam" id="TIGR00197">
    <property type="entry name" value="yjeF_nterm"/>
    <property type="match status" value="1"/>
</dbReference>
<evidence type="ECO:0000256" key="6">
    <source>
        <dbReference type="ARBA" id="ARBA00022741"/>
    </source>
</evidence>
<evidence type="ECO:0000256" key="18">
    <source>
        <dbReference type="HAMAP-Rule" id="MF_01966"/>
    </source>
</evidence>
<dbReference type="Gene3D" id="3.40.50.10260">
    <property type="entry name" value="YjeF N-terminal domain"/>
    <property type="match status" value="1"/>
</dbReference>
<evidence type="ECO:0000259" key="20">
    <source>
        <dbReference type="PROSITE" id="PS51383"/>
    </source>
</evidence>
<keyword evidence="6 17" id="KW-0547">Nucleotide-binding</keyword>
<gene>
    <name evidence="18" type="primary">nnrE</name>
    <name evidence="17" type="synonym">nnrD</name>
    <name evidence="22" type="ORF">SAMN06296065_11226</name>
</gene>
<feature type="binding site" evidence="18">
    <location>
        <begin position="59"/>
        <end position="63"/>
    </location>
    <ligand>
        <name>(6S)-NADPHX</name>
        <dbReference type="ChEBI" id="CHEBI:64076"/>
    </ligand>
</feature>
<evidence type="ECO:0000256" key="17">
    <source>
        <dbReference type="HAMAP-Rule" id="MF_01965"/>
    </source>
</evidence>
<evidence type="ECO:0000256" key="15">
    <source>
        <dbReference type="ARBA" id="ARBA00048238"/>
    </source>
</evidence>
<evidence type="ECO:0000256" key="11">
    <source>
        <dbReference type="ARBA" id="ARBA00023235"/>
    </source>
</evidence>
<dbReference type="Pfam" id="PF01256">
    <property type="entry name" value="Carb_kinase"/>
    <property type="match status" value="1"/>
</dbReference>
<evidence type="ECO:0000256" key="4">
    <source>
        <dbReference type="ARBA" id="ARBA00009524"/>
    </source>
</evidence>
<comment type="similarity">
    <text evidence="18">Belongs to the NnrE/AIBP family.</text>
</comment>
<comment type="catalytic activity">
    <reaction evidence="16 17 19">
        <text>(6S)-NADPHX + ADP = AMP + phosphate + NADPH + H(+)</text>
        <dbReference type="Rhea" id="RHEA:32235"/>
        <dbReference type="ChEBI" id="CHEBI:15378"/>
        <dbReference type="ChEBI" id="CHEBI:43474"/>
        <dbReference type="ChEBI" id="CHEBI:57783"/>
        <dbReference type="ChEBI" id="CHEBI:64076"/>
        <dbReference type="ChEBI" id="CHEBI:456215"/>
        <dbReference type="ChEBI" id="CHEBI:456216"/>
        <dbReference type="EC" id="4.2.1.136"/>
    </reaction>
</comment>
<dbReference type="InterPro" id="IPR004443">
    <property type="entry name" value="YjeF_N_dom"/>
</dbReference>
<dbReference type="PROSITE" id="PS01050">
    <property type="entry name" value="YJEF_C_2"/>
    <property type="match status" value="1"/>
</dbReference>
<evidence type="ECO:0000256" key="19">
    <source>
        <dbReference type="PIRNR" id="PIRNR017184"/>
    </source>
</evidence>
<dbReference type="PROSITE" id="PS51385">
    <property type="entry name" value="YJEF_N"/>
    <property type="match status" value="1"/>
</dbReference>
<evidence type="ECO:0000256" key="8">
    <source>
        <dbReference type="ARBA" id="ARBA00022857"/>
    </source>
</evidence>
<keyword evidence="7 17" id="KW-0067">ATP-binding</keyword>
<feature type="binding site" evidence="18">
    <location>
        <position position="60"/>
    </location>
    <ligand>
        <name>K(+)</name>
        <dbReference type="ChEBI" id="CHEBI:29103"/>
    </ligand>
</feature>
<keyword evidence="22" id="KW-0418">Kinase</keyword>
<feature type="binding site" evidence="17">
    <location>
        <begin position="380"/>
        <end position="384"/>
    </location>
    <ligand>
        <name>AMP</name>
        <dbReference type="ChEBI" id="CHEBI:456215"/>
    </ligand>
</feature>
<dbReference type="InterPro" id="IPR000631">
    <property type="entry name" value="CARKD"/>
</dbReference>
<evidence type="ECO:0000313" key="23">
    <source>
        <dbReference type="Proteomes" id="UP001157910"/>
    </source>
</evidence>
<dbReference type="RefSeq" id="WP_283406877.1">
    <property type="nucleotide sequence ID" value="NZ_FXUI01000012.1"/>
</dbReference>
<organism evidence="22 23">
    <name type="scientific">Novosphingobium panipatense</name>
    <dbReference type="NCBI Taxonomy" id="428991"/>
    <lineage>
        <taxon>Bacteria</taxon>
        <taxon>Pseudomonadati</taxon>
        <taxon>Pseudomonadota</taxon>
        <taxon>Alphaproteobacteria</taxon>
        <taxon>Sphingomonadales</taxon>
        <taxon>Sphingomonadaceae</taxon>
        <taxon>Novosphingobium</taxon>
    </lineage>
</organism>
<feature type="binding site" evidence="17">
    <location>
        <position position="241"/>
    </location>
    <ligand>
        <name>(6S)-NADPHX</name>
        <dbReference type="ChEBI" id="CHEBI:64076"/>
    </ligand>
</feature>
<dbReference type="PIRSF" id="PIRSF017184">
    <property type="entry name" value="Nnr"/>
    <property type="match status" value="1"/>
</dbReference>
<dbReference type="Gene3D" id="3.40.1190.20">
    <property type="match status" value="1"/>
</dbReference>
<dbReference type="CDD" id="cd01171">
    <property type="entry name" value="YXKO-related"/>
    <property type="match status" value="1"/>
</dbReference>
<feature type="binding site" evidence="17">
    <location>
        <position position="409"/>
    </location>
    <ligand>
        <name>AMP</name>
        <dbReference type="ChEBI" id="CHEBI:456215"/>
    </ligand>
</feature>
<keyword evidence="23" id="KW-1185">Reference proteome</keyword>
<evidence type="ECO:0000256" key="1">
    <source>
        <dbReference type="ARBA" id="ARBA00000013"/>
    </source>
</evidence>
<comment type="catalytic activity">
    <reaction evidence="1 18 19">
        <text>(6R)-NADHX = (6S)-NADHX</text>
        <dbReference type="Rhea" id="RHEA:32215"/>
        <dbReference type="ChEBI" id="CHEBI:64074"/>
        <dbReference type="ChEBI" id="CHEBI:64075"/>
        <dbReference type="EC" id="5.1.99.6"/>
    </reaction>
</comment>
<dbReference type="Pfam" id="PF03853">
    <property type="entry name" value="YjeF_N"/>
    <property type="match status" value="1"/>
</dbReference>
<dbReference type="HAMAP" id="MF_01965">
    <property type="entry name" value="NADHX_dehydratase"/>
    <property type="match status" value="1"/>
</dbReference>
<comment type="cofactor">
    <cofactor evidence="18 19">
        <name>K(+)</name>
        <dbReference type="ChEBI" id="CHEBI:29103"/>
    </cofactor>
    <text evidence="18 19">Binds 1 potassium ion per subunit.</text>
</comment>
<keyword evidence="12 17" id="KW-0456">Lyase</keyword>
<keyword evidence="8 17" id="KW-0521">NADP</keyword>
<keyword evidence="11 18" id="KW-0413">Isomerase</keyword>
<protein>
    <recommendedName>
        <fullName evidence="19">Bifunctional NAD(P)H-hydrate repair enzyme</fullName>
    </recommendedName>
    <alternativeName>
        <fullName evidence="19">Nicotinamide nucleotide repair protein</fullName>
    </alternativeName>
    <domain>
        <recommendedName>
            <fullName evidence="19">ADP-dependent (S)-NAD(P)H-hydrate dehydratase</fullName>
            <ecNumber evidence="19">4.2.1.136</ecNumber>
        </recommendedName>
        <alternativeName>
            <fullName evidence="19">ADP-dependent NAD(P)HX dehydratase</fullName>
        </alternativeName>
    </domain>
    <domain>
        <recommendedName>
            <fullName evidence="19">NAD(P)H-hydrate epimerase</fullName>
            <ecNumber evidence="19">5.1.99.6</ecNumber>
        </recommendedName>
    </domain>
</protein>
<comment type="function">
    <text evidence="14 19">Bifunctional enzyme that catalyzes the epimerization of the S- and R-forms of NAD(P)HX and the dehydration of the S-form of NAD(P)HX at the expense of ADP, which is converted to AMP. This allows the repair of both epimers of NAD(P)HX, a damaged form of NAD(P)H that is a result of enzymatic or heat-dependent hydration.</text>
</comment>
<keyword evidence="5 18" id="KW-0479">Metal-binding</keyword>
<dbReference type="PANTHER" id="PTHR12592">
    <property type="entry name" value="ATP-DEPENDENT (S)-NAD(P)H-HYDRATE DEHYDRATASE FAMILY MEMBER"/>
    <property type="match status" value="1"/>
</dbReference>
<evidence type="ECO:0000256" key="7">
    <source>
        <dbReference type="ARBA" id="ARBA00022840"/>
    </source>
</evidence>
<keyword evidence="13" id="KW-0511">Multifunctional enzyme</keyword>
<keyword evidence="9 18" id="KW-0630">Potassium</keyword>
<reference evidence="22 23" key="1">
    <citation type="submission" date="2017-05" db="EMBL/GenBank/DDBJ databases">
        <authorList>
            <person name="Varghese N."/>
            <person name="Submissions S."/>
        </authorList>
    </citation>
    <scope>NUCLEOTIDE SEQUENCE [LARGE SCALE GENOMIC DNA]</scope>
    <source>
        <strain evidence="22 23">SM16</strain>
    </source>
</reference>
<feature type="binding site" evidence="18">
    <location>
        <begin position="120"/>
        <end position="126"/>
    </location>
    <ligand>
        <name>(6S)-NADPHX</name>
        <dbReference type="ChEBI" id="CHEBI:64076"/>
    </ligand>
</feature>
<dbReference type="GO" id="GO:0016301">
    <property type="term" value="F:kinase activity"/>
    <property type="evidence" value="ECO:0007669"/>
    <property type="project" value="UniProtKB-KW"/>
</dbReference>
<evidence type="ECO:0000256" key="12">
    <source>
        <dbReference type="ARBA" id="ARBA00023239"/>
    </source>
</evidence>
<feature type="domain" description="YjeF N-terminal" evidence="21">
    <location>
        <begin position="13"/>
        <end position="207"/>
    </location>
</feature>
<feature type="binding site" evidence="17">
    <location>
        <position position="410"/>
    </location>
    <ligand>
        <name>(6S)-NADPHX</name>
        <dbReference type="ChEBI" id="CHEBI:64076"/>
    </ligand>
</feature>
<dbReference type="PROSITE" id="PS01049">
    <property type="entry name" value="YJEF_C_1"/>
    <property type="match status" value="1"/>
</dbReference>
<evidence type="ECO:0000256" key="14">
    <source>
        <dbReference type="ARBA" id="ARBA00025153"/>
    </source>
</evidence>
<evidence type="ECO:0000256" key="9">
    <source>
        <dbReference type="ARBA" id="ARBA00022958"/>
    </source>
</evidence>
<evidence type="ECO:0000256" key="13">
    <source>
        <dbReference type="ARBA" id="ARBA00023268"/>
    </source>
</evidence>
<dbReference type="InterPro" id="IPR017953">
    <property type="entry name" value="Carbohydrate_kinase_pred_CS"/>
</dbReference>
<evidence type="ECO:0000256" key="2">
    <source>
        <dbReference type="ARBA" id="ARBA00000909"/>
    </source>
</evidence>
<dbReference type="PANTHER" id="PTHR12592:SF0">
    <property type="entry name" value="ATP-DEPENDENT (S)-NAD(P)H-HYDRATE DEHYDRATASE"/>
    <property type="match status" value="1"/>
</dbReference>
<feature type="binding site" evidence="17">
    <location>
        <position position="295"/>
    </location>
    <ligand>
        <name>(6S)-NADPHX</name>
        <dbReference type="ChEBI" id="CHEBI:64076"/>
    </ligand>
</feature>
<accession>A0ABY1QRP6</accession>
<comment type="caution">
    <text evidence="18">Lacks conserved residue(s) required for the propagation of feature annotation.</text>
</comment>
<comment type="similarity">
    <text evidence="3 19">In the N-terminal section; belongs to the NnrE/AIBP family.</text>
</comment>
<dbReference type="SUPFAM" id="SSF53613">
    <property type="entry name" value="Ribokinase-like"/>
    <property type="match status" value="1"/>
</dbReference>
<comment type="caution">
    <text evidence="22">The sequence shown here is derived from an EMBL/GenBank/DDBJ whole genome shotgun (WGS) entry which is preliminary data.</text>
</comment>
<feature type="binding site" evidence="18">
    <location>
        <position position="116"/>
    </location>
    <ligand>
        <name>K(+)</name>
        <dbReference type="ChEBI" id="CHEBI:29103"/>
    </ligand>
</feature>
<dbReference type="EC" id="4.2.1.136" evidence="19"/>
<evidence type="ECO:0000256" key="16">
    <source>
        <dbReference type="ARBA" id="ARBA00049209"/>
    </source>
</evidence>
<comment type="catalytic activity">
    <reaction evidence="15 17 19">
        <text>(6S)-NADHX + ADP = AMP + phosphate + NADH + H(+)</text>
        <dbReference type="Rhea" id="RHEA:32223"/>
        <dbReference type="ChEBI" id="CHEBI:15378"/>
        <dbReference type="ChEBI" id="CHEBI:43474"/>
        <dbReference type="ChEBI" id="CHEBI:57945"/>
        <dbReference type="ChEBI" id="CHEBI:64074"/>
        <dbReference type="ChEBI" id="CHEBI:456215"/>
        <dbReference type="ChEBI" id="CHEBI:456216"/>
        <dbReference type="EC" id="4.2.1.136"/>
    </reaction>
</comment>
<evidence type="ECO:0000256" key="10">
    <source>
        <dbReference type="ARBA" id="ARBA00023027"/>
    </source>
</evidence>
<dbReference type="InterPro" id="IPR036652">
    <property type="entry name" value="YjeF_N_dom_sf"/>
</dbReference>
<proteinExistence type="inferred from homology"/>
<comment type="catalytic activity">
    <reaction evidence="2 18 19">
        <text>(6R)-NADPHX = (6S)-NADPHX</text>
        <dbReference type="Rhea" id="RHEA:32227"/>
        <dbReference type="ChEBI" id="CHEBI:64076"/>
        <dbReference type="ChEBI" id="CHEBI:64077"/>
        <dbReference type="EC" id="5.1.99.6"/>
    </reaction>
</comment>
<name>A0ABY1QRP6_9SPHN</name>
<comment type="subunit">
    <text evidence="17">Homotetramer.</text>
</comment>
<feature type="binding site" evidence="17">
    <location>
        <position position="343"/>
    </location>
    <ligand>
        <name>(6S)-NADPHX</name>
        <dbReference type="ChEBI" id="CHEBI:64076"/>
    </ligand>
</feature>
<keyword evidence="10 17" id="KW-0520">NAD</keyword>
<dbReference type="PROSITE" id="PS51383">
    <property type="entry name" value="YJEF_C_3"/>
    <property type="match status" value="1"/>
</dbReference>
<comment type="cofactor">
    <cofactor evidence="17">
        <name>Mg(2+)</name>
        <dbReference type="ChEBI" id="CHEBI:18420"/>
    </cofactor>
</comment>
<dbReference type="EMBL" id="FXUI01000012">
    <property type="protein sequence ID" value="SMP78975.1"/>
    <property type="molecule type" value="Genomic_DNA"/>
</dbReference>
<dbReference type="InterPro" id="IPR030677">
    <property type="entry name" value="Nnr"/>
</dbReference>